<dbReference type="Pfam" id="PF00535">
    <property type="entry name" value="Glycos_transf_2"/>
    <property type="match status" value="1"/>
</dbReference>
<dbReference type="InterPro" id="IPR001173">
    <property type="entry name" value="Glyco_trans_2-like"/>
</dbReference>
<dbReference type="InterPro" id="IPR050256">
    <property type="entry name" value="Glycosyltransferase_2"/>
</dbReference>
<dbReference type="InterPro" id="IPR029044">
    <property type="entry name" value="Nucleotide-diphossugar_trans"/>
</dbReference>
<feature type="non-terminal residue" evidence="2">
    <location>
        <position position="1"/>
    </location>
</feature>
<dbReference type="PANTHER" id="PTHR48090:SF7">
    <property type="entry name" value="RFBJ PROTEIN"/>
    <property type="match status" value="1"/>
</dbReference>
<feature type="domain" description="Glycosyltransferase 2-like" evidence="1">
    <location>
        <begin position="3"/>
        <end position="157"/>
    </location>
</feature>
<reference evidence="2" key="1">
    <citation type="journal article" date="2014" name="Front. Microbiol.">
        <title>High frequency of phylogenetically diverse reductive dehalogenase-homologous genes in deep subseafloor sedimentary metagenomes.</title>
        <authorList>
            <person name="Kawai M."/>
            <person name="Futagami T."/>
            <person name="Toyoda A."/>
            <person name="Takaki Y."/>
            <person name="Nishi S."/>
            <person name="Hori S."/>
            <person name="Arai W."/>
            <person name="Tsubouchi T."/>
            <person name="Morono Y."/>
            <person name="Uchiyama I."/>
            <person name="Ito T."/>
            <person name="Fujiyama A."/>
            <person name="Inagaki F."/>
            <person name="Takami H."/>
        </authorList>
    </citation>
    <scope>NUCLEOTIDE SEQUENCE</scope>
    <source>
        <strain evidence="2">Expedition CK06-06</strain>
    </source>
</reference>
<proteinExistence type="predicted"/>
<dbReference type="Gene3D" id="3.90.550.10">
    <property type="entry name" value="Spore Coat Polysaccharide Biosynthesis Protein SpsA, Chain A"/>
    <property type="match status" value="1"/>
</dbReference>
<gene>
    <name evidence="2" type="ORF">S01H4_42640</name>
</gene>
<sequence>AAVVPALNEERLIQRTIRNVPAIVDTIYVIDDGSTDSTAQKVLEVAKSDPRVNLIQHKQNMGVGAAIISGYQQSFDDDNDVAVVVGGDAQMDWNDLENLLLPIELRQADYTKGNRFIYGTSSDSPGNAWREMPTKRILGNVTLSILTKFASGYYGIYDSQMGYTAMHRRVFPLIDWKTTRQGYGYPAEWLMQFHSRCVSVLDVPVRAIYLKNERQTQIKVRKFIFYMLGVIIRGGLKRIFREYFHPRSSRTYRKMLMAKRNRDRIIVGKVRRKIPPHVIATV</sequence>
<name>X1B9N9_9ZZZZ</name>
<dbReference type="PANTHER" id="PTHR48090">
    <property type="entry name" value="UNDECAPRENYL-PHOSPHATE 4-DEOXY-4-FORMAMIDO-L-ARABINOSE TRANSFERASE-RELATED"/>
    <property type="match status" value="1"/>
</dbReference>
<dbReference type="SUPFAM" id="SSF53448">
    <property type="entry name" value="Nucleotide-diphospho-sugar transferases"/>
    <property type="match status" value="1"/>
</dbReference>
<accession>X1B9N9</accession>
<dbReference type="EMBL" id="BART01023437">
    <property type="protein sequence ID" value="GAG92524.1"/>
    <property type="molecule type" value="Genomic_DNA"/>
</dbReference>
<evidence type="ECO:0000259" key="1">
    <source>
        <dbReference type="Pfam" id="PF00535"/>
    </source>
</evidence>
<dbReference type="CDD" id="cd04179">
    <property type="entry name" value="DPM_DPG-synthase_like"/>
    <property type="match status" value="1"/>
</dbReference>
<organism evidence="2">
    <name type="scientific">marine sediment metagenome</name>
    <dbReference type="NCBI Taxonomy" id="412755"/>
    <lineage>
        <taxon>unclassified sequences</taxon>
        <taxon>metagenomes</taxon>
        <taxon>ecological metagenomes</taxon>
    </lineage>
</organism>
<evidence type="ECO:0000313" key="2">
    <source>
        <dbReference type="EMBL" id="GAG92524.1"/>
    </source>
</evidence>
<comment type="caution">
    <text evidence="2">The sequence shown here is derived from an EMBL/GenBank/DDBJ whole genome shotgun (WGS) entry which is preliminary data.</text>
</comment>
<protein>
    <recommendedName>
        <fullName evidence="1">Glycosyltransferase 2-like domain-containing protein</fullName>
    </recommendedName>
</protein>
<dbReference type="AlphaFoldDB" id="X1B9N9"/>